<feature type="signal peptide" evidence="1">
    <location>
        <begin position="1"/>
        <end position="17"/>
    </location>
</feature>
<organism evidence="2">
    <name type="scientific">Hadronyche formidabilis</name>
    <name type="common">Northern tree funnel-web spider</name>
    <name type="synonym">Atrax formidabilis</name>
    <dbReference type="NCBI Taxonomy" id="426499"/>
    <lineage>
        <taxon>Eukaryota</taxon>
        <taxon>Metazoa</taxon>
        <taxon>Ecdysozoa</taxon>
        <taxon>Arthropoda</taxon>
        <taxon>Chelicerata</taxon>
        <taxon>Arachnida</taxon>
        <taxon>Araneae</taxon>
        <taxon>Mygalomorphae</taxon>
        <taxon>Avicularoidea</taxon>
        <taxon>Hexathelidae</taxon>
        <taxon>Hadronyche</taxon>
    </lineage>
</organism>
<feature type="chain" id="PRO_5020456220" evidence="1">
    <location>
        <begin position="18"/>
        <end position="154"/>
    </location>
</feature>
<proteinExistence type="predicted"/>
<keyword evidence="1" id="KW-0732">Signal</keyword>
<name>A0A4Q8KAE2_HADFO</name>
<reference evidence="2" key="1">
    <citation type="submission" date="2017-05" db="EMBL/GenBank/DDBJ databases">
        <authorList>
            <person name="QRISCLOUD D."/>
        </authorList>
    </citation>
    <scope>NUCLEOTIDE SEQUENCE</scope>
</reference>
<sequence>MKLYLVILVTSVALVAASPTRNKEEPTENDLLEALLRVEQSLYNEETTVTEERTSCVIGWKQQGQTCERDCECCGVAATCIGDEKPRFCGYRTTNNNLGQYILYGYSTVSNWCQCSPLRCLELTIYSGESPHMQWYHSKFFNNRFLTQKSYKYK</sequence>
<protein>
    <submittedName>
        <fullName evidence="2">U30-Hexatoxin-Hf1ad_1</fullName>
    </submittedName>
</protein>
<reference evidence="2" key="2">
    <citation type="submission" date="2019-05" db="EMBL/GenBank/DDBJ databases">
        <title>Unravelling the molecular evolution of spider venoms.</title>
        <authorList>
            <person name="Pineda S."/>
        </authorList>
    </citation>
    <scope>NUCLEOTIDE SEQUENCE</scope>
</reference>
<dbReference type="EMBL" id="HAHG01000516">
    <property type="protein sequence ID" value="SNX36807.1"/>
    <property type="molecule type" value="Transcribed_RNA"/>
</dbReference>
<dbReference type="AlphaFoldDB" id="A0A4Q8KAE2"/>
<evidence type="ECO:0000313" key="2">
    <source>
        <dbReference type="EMBL" id="SNX36807.1"/>
    </source>
</evidence>
<accession>A0A4Q8KAE2</accession>
<evidence type="ECO:0000256" key="1">
    <source>
        <dbReference type="SAM" id="SignalP"/>
    </source>
</evidence>